<keyword evidence="3 6" id="KW-0378">Hydrolase</keyword>
<dbReference type="GO" id="GO:0097176">
    <property type="term" value="P:epoxide metabolic process"/>
    <property type="evidence" value="ECO:0007669"/>
    <property type="project" value="TreeGrafter"/>
</dbReference>
<dbReference type="OrthoDB" id="5171248at2"/>
<organism evidence="6 7">
    <name type="scientific">Actinomadura harenae</name>
    <dbReference type="NCBI Taxonomy" id="2483351"/>
    <lineage>
        <taxon>Bacteria</taxon>
        <taxon>Bacillati</taxon>
        <taxon>Actinomycetota</taxon>
        <taxon>Actinomycetes</taxon>
        <taxon>Streptosporangiales</taxon>
        <taxon>Thermomonosporaceae</taxon>
        <taxon>Actinomadura</taxon>
    </lineage>
</organism>
<dbReference type="InterPro" id="IPR010497">
    <property type="entry name" value="Epoxide_hydro_N"/>
</dbReference>
<keyword evidence="7" id="KW-1185">Reference proteome</keyword>
<dbReference type="SUPFAM" id="SSF53474">
    <property type="entry name" value="alpha/beta-Hydrolases"/>
    <property type="match status" value="1"/>
</dbReference>
<reference evidence="6 7" key="1">
    <citation type="submission" date="2018-10" db="EMBL/GenBank/DDBJ databases">
        <title>Isolation from soil.</title>
        <authorList>
            <person name="Hu J."/>
        </authorList>
    </citation>
    <scope>NUCLEOTIDE SEQUENCE [LARGE SCALE GENOMIC DNA]</scope>
    <source>
        <strain evidence="6 7">NEAU-Ht49</strain>
    </source>
</reference>
<sequence length="428" mass="47330">MHIPSRTLQAAAEPVRRALPAGPAVHEALAGQSTNEGNPVSNEITPFRIDVPQSELDDLRDRLARTRWADELPESEITDGVQKGVAQPGWEYGVPGSYVRPLVNHWLEKYDWRAWEAKINAFPQFTTEIDGQLVHFLHVRSPEPDATPLILTHGWPNTFLEFVDMIGPLTDPRAHGGDPADAFHVVVPSIPGFGFSGPTRTRGWNAARVASAWAELMARLGYDRYGAHGNDAGAIVAPILGELDRAHVTGVHVNQIFSFPKGEPGEFDGLTPEEIGSLQFGQAFVEHAIHDRSQANQPQTLAHALSDSPAGQLAWIGQLFGDALTPDEILTNATIYWLTNTSASSARFYYENRDWFATHAGETQGERTTVPLGLASFAYDFRAVRKFADRDHANIVHWNEYDRGGHWAAHDATDLLLTDIRAFFRTLP</sequence>
<evidence type="ECO:0000256" key="2">
    <source>
        <dbReference type="ARBA" id="ARBA00022797"/>
    </source>
</evidence>
<dbReference type="PRINTS" id="PR00412">
    <property type="entry name" value="EPOXHYDRLASE"/>
</dbReference>
<comment type="caution">
    <text evidence="6">The sequence shown here is derived from an EMBL/GenBank/DDBJ whole genome shotgun (WGS) entry which is preliminary data.</text>
</comment>
<evidence type="ECO:0000259" key="5">
    <source>
        <dbReference type="Pfam" id="PF06441"/>
    </source>
</evidence>
<dbReference type="GO" id="GO:0004301">
    <property type="term" value="F:epoxide hydrolase activity"/>
    <property type="evidence" value="ECO:0007669"/>
    <property type="project" value="TreeGrafter"/>
</dbReference>
<feature type="active site" description="Nucleophile" evidence="4">
    <location>
        <position position="231"/>
    </location>
</feature>
<protein>
    <submittedName>
        <fullName evidence="6">Epoxide hydrolase</fullName>
    </submittedName>
</protein>
<accession>A0A3M2LVK2</accession>
<dbReference type="InterPro" id="IPR016292">
    <property type="entry name" value="Epoxide_hydrolase"/>
</dbReference>
<feature type="active site" description="Proton donor" evidence="4">
    <location>
        <position position="349"/>
    </location>
</feature>
<feature type="domain" description="Epoxide hydrolase N-terminal" evidence="5">
    <location>
        <begin position="44"/>
        <end position="162"/>
    </location>
</feature>
<dbReference type="Gene3D" id="3.40.50.1820">
    <property type="entry name" value="alpha/beta hydrolase"/>
    <property type="match status" value="1"/>
</dbReference>
<gene>
    <name evidence="6" type="ORF">EBO15_31200</name>
</gene>
<dbReference type="InterPro" id="IPR029058">
    <property type="entry name" value="AB_hydrolase_fold"/>
</dbReference>
<comment type="similarity">
    <text evidence="1">Belongs to the peptidase S33 family.</text>
</comment>
<evidence type="ECO:0000313" key="6">
    <source>
        <dbReference type="EMBL" id="RMI38958.1"/>
    </source>
</evidence>
<dbReference type="EMBL" id="RFFG01000076">
    <property type="protein sequence ID" value="RMI38958.1"/>
    <property type="molecule type" value="Genomic_DNA"/>
</dbReference>
<feature type="active site" description="Proton acceptor" evidence="4">
    <location>
        <position position="406"/>
    </location>
</feature>
<proteinExistence type="inferred from homology"/>
<evidence type="ECO:0000256" key="1">
    <source>
        <dbReference type="ARBA" id="ARBA00010088"/>
    </source>
</evidence>
<dbReference type="Proteomes" id="UP000282674">
    <property type="component" value="Unassembled WGS sequence"/>
</dbReference>
<evidence type="ECO:0000256" key="4">
    <source>
        <dbReference type="PIRSR" id="PIRSR001112-1"/>
    </source>
</evidence>
<keyword evidence="2" id="KW-0058">Aromatic hydrocarbons catabolism</keyword>
<dbReference type="Pfam" id="PF06441">
    <property type="entry name" value="EHN"/>
    <property type="match status" value="1"/>
</dbReference>
<dbReference type="AlphaFoldDB" id="A0A3M2LVK2"/>
<evidence type="ECO:0000313" key="7">
    <source>
        <dbReference type="Proteomes" id="UP000282674"/>
    </source>
</evidence>
<dbReference type="PIRSF" id="PIRSF001112">
    <property type="entry name" value="Epoxide_hydrolase"/>
    <property type="match status" value="1"/>
</dbReference>
<dbReference type="PANTHER" id="PTHR21661:SF35">
    <property type="entry name" value="EPOXIDE HYDROLASE"/>
    <property type="match status" value="1"/>
</dbReference>
<evidence type="ECO:0000256" key="3">
    <source>
        <dbReference type="ARBA" id="ARBA00022801"/>
    </source>
</evidence>
<dbReference type="PANTHER" id="PTHR21661">
    <property type="entry name" value="EPOXIDE HYDROLASE 1-RELATED"/>
    <property type="match status" value="1"/>
</dbReference>
<dbReference type="InterPro" id="IPR000639">
    <property type="entry name" value="Epox_hydrolase-like"/>
</dbReference>
<name>A0A3M2LVK2_9ACTN</name>